<organism evidence="1 2">
    <name type="scientific">Vitis vinifera</name>
    <name type="common">Grape</name>
    <dbReference type="NCBI Taxonomy" id="29760"/>
    <lineage>
        <taxon>Eukaryota</taxon>
        <taxon>Viridiplantae</taxon>
        <taxon>Streptophyta</taxon>
        <taxon>Embryophyta</taxon>
        <taxon>Tracheophyta</taxon>
        <taxon>Spermatophyta</taxon>
        <taxon>Magnoliopsida</taxon>
        <taxon>eudicotyledons</taxon>
        <taxon>Gunneridae</taxon>
        <taxon>Pentapetalae</taxon>
        <taxon>rosids</taxon>
        <taxon>Vitales</taxon>
        <taxon>Vitaceae</taxon>
        <taxon>Viteae</taxon>
        <taxon>Vitis</taxon>
    </lineage>
</organism>
<evidence type="ECO:0000313" key="1">
    <source>
        <dbReference type="EMBL" id="RVW48263.1"/>
    </source>
</evidence>
<reference evidence="1 2" key="1">
    <citation type="journal article" date="2018" name="PLoS Genet.">
        <title>Population sequencing reveals clonal diversity and ancestral inbreeding in the grapevine cultivar Chardonnay.</title>
        <authorList>
            <person name="Roach M.J."/>
            <person name="Johnson D.L."/>
            <person name="Bohlmann J."/>
            <person name="van Vuuren H.J."/>
            <person name="Jones S.J."/>
            <person name="Pretorius I.S."/>
            <person name="Schmidt S.A."/>
            <person name="Borneman A.R."/>
        </authorList>
    </citation>
    <scope>NUCLEOTIDE SEQUENCE [LARGE SCALE GENOMIC DNA]</scope>
    <source>
        <strain evidence="2">cv. Chardonnay</strain>
        <tissue evidence="1">Leaf</tissue>
    </source>
</reference>
<proteinExistence type="predicted"/>
<dbReference type="Proteomes" id="UP000288805">
    <property type="component" value="Unassembled WGS sequence"/>
</dbReference>
<dbReference type="AlphaFoldDB" id="A0A438EKK3"/>
<evidence type="ECO:0000313" key="2">
    <source>
        <dbReference type="Proteomes" id="UP000288805"/>
    </source>
</evidence>
<accession>A0A438EKK3</accession>
<dbReference type="EMBL" id="QGNW01001255">
    <property type="protein sequence ID" value="RVW48263.1"/>
    <property type="molecule type" value="Genomic_DNA"/>
</dbReference>
<comment type="caution">
    <text evidence="1">The sequence shown here is derived from an EMBL/GenBank/DDBJ whole genome shotgun (WGS) entry which is preliminary data.</text>
</comment>
<sequence>MGANSCSTSVDHKGHFVVYIADLFMEYILPLIQQGVAKDMEKALLLSIAACHCSESSSHQENISENISQRSLSISMEENCFGTRSFSSRWQLSSATSLPFYELLGTDHAVQLSSQMKNTSGRNVGKERRLTSPSDEIFFRFGLVGCKTMCCMNKEGPSQSGCIWLCSLRESRMSIAPEYTQSYVPIGLMTLILSAKLETDDRYCGK</sequence>
<protein>
    <submittedName>
        <fullName evidence="1">Uncharacterized protein</fullName>
    </submittedName>
</protein>
<gene>
    <name evidence="1" type="ORF">CK203_069530</name>
</gene>
<name>A0A438EKK3_VITVI</name>